<proteinExistence type="predicted"/>
<dbReference type="STRING" id="1127673.GLIP_1122"/>
<dbReference type="OrthoDB" id="6402338at2"/>
<reference evidence="1 2" key="1">
    <citation type="journal article" date="2017" name="Antonie Van Leeuwenhoek">
        <title>Rhizobium rhizosphaerae sp. nov., a novel species isolated from rice rhizosphere.</title>
        <authorList>
            <person name="Zhao J.J."/>
            <person name="Zhang J."/>
            <person name="Zhang R.J."/>
            <person name="Zhang C.W."/>
            <person name="Yin H.Q."/>
            <person name="Zhang X.X."/>
        </authorList>
    </citation>
    <scope>NUCLEOTIDE SEQUENCE [LARGE SCALE GENOMIC DNA]</scope>
    <source>
        <strain evidence="1 2">E3</strain>
    </source>
</reference>
<evidence type="ECO:0000313" key="1">
    <source>
        <dbReference type="EMBL" id="GAC13763.1"/>
    </source>
</evidence>
<dbReference type="Proteomes" id="UP000006334">
    <property type="component" value="Unassembled WGS sequence"/>
</dbReference>
<evidence type="ECO:0008006" key="3">
    <source>
        <dbReference type="Google" id="ProtNLM"/>
    </source>
</evidence>
<dbReference type="eggNOG" id="ENOG5033KV1">
    <property type="taxonomic scope" value="Bacteria"/>
</dbReference>
<dbReference type="Pfam" id="PF13689">
    <property type="entry name" value="DUF4154"/>
    <property type="match status" value="1"/>
</dbReference>
<accession>K6YAS2</accession>
<dbReference type="AlphaFoldDB" id="K6YAS2"/>
<evidence type="ECO:0000313" key="2">
    <source>
        <dbReference type="Proteomes" id="UP000006334"/>
    </source>
</evidence>
<keyword evidence="2" id="KW-1185">Reference proteome</keyword>
<comment type="caution">
    <text evidence="1">The sequence shown here is derived from an EMBL/GenBank/DDBJ whole genome shotgun (WGS) entry which is preliminary data.</text>
</comment>
<sequence>MMLIRIIVALTVTWSTIIYANKNDFEVSTISIRSTFFIHVINYSRWENEPVDLKFCLIEDASNKHFLMLQNAGLIDRSEKNINLQRVQSLSQAIEHHCHYIFVDEVNESLTLVKELKQTSLSIVTIGETASFIKNGGLMSLIEEYDKIRIYINKDQYEVSPVKFSARLLKYAKFSG</sequence>
<dbReference type="RefSeq" id="WP_008843580.1">
    <property type="nucleotide sequence ID" value="NZ_BAEN01000022.1"/>
</dbReference>
<dbReference type="EMBL" id="BAEN01000022">
    <property type="protein sequence ID" value="GAC13763.1"/>
    <property type="molecule type" value="Genomic_DNA"/>
</dbReference>
<gene>
    <name evidence="1" type="ORF">GLIP_1122</name>
</gene>
<dbReference type="InterPro" id="IPR025293">
    <property type="entry name" value="YfiR/HmsC-like"/>
</dbReference>
<name>K6YAS2_9ALTE</name>
<protein>
    <recommendedName>
        <fullName evidence="3">DUF4154 domain-containing protein</fullName>
    </recommendedName>
</protein>
<organism evidence="1 2">
    <name type="scientific">Aliiglaciecola lipolytica E3</name>
    <dbReference type="NCBI Taxonomy" id="1127673"/>
    <lineage>
        <taxon>Bacteria</taxon>
        <taxon>Pseudomonadati</taxon>
        <taxon>Pseudomonadota</taxon>
        <taxon>Gammaproteobacteria</taxon>
        <taxon>Alteromonadales</taxon>
        <taxon>Alteromonadaceae</taxon>
        <taxon>Aliiglaciecola</taxon>
    </lineage>
</organism>